<dbReference type="AlphaFoldDB" id="A0AAD4Q9Q3"/>
<evidence type="ECO:0000313" key="2">
    <source>
        <dbReference type="Proteomes" id="UP001201163"/>
    </source>
</evidence>
<accession>A0AAD4Q9Q3</accession>
<gene>
    <name evidence="1" type="ORF">EDB92DRAFT_1951604</name>
</gene>
<reference evidence="1" key="1">
    <citation type="submission" date="2022-01" db="EMBL/GenBank/DDBJ databases">
        <title>Comparative genomics reveals a dynamic genome evolution in the ectomycorrhizal milk-cap (Lactarius) mushrooms.</title>
        <authorList>
            <consortium name="DOE Joint Genome Institute"/>
            <person name="Lebreton A."/>
            <person name="Tang N."/>
            <person name="Kuo A."/>
            <person name="LaButti K."/>
            <person name="Drula E."/>
            <person name="Barry K."/>
            <person name="Clum A."/>
            <person name="Lipzen A."/>
            <person name="Mousain D."/>
            <person name="Ng V."/>
            <person name="Wang R."/>
            <person name="Wang X."/>
            <person name="Dai Y."/>
            <person name="Henrissat B."/>
            <person name="Grigoriev I.V."/>
            <person name="Guerin-Laguette A."/>
            <person name="Yu F."/>
            <person name="Martin F.M."/>
        </authorList>
    </citation>
    <scope>NUCLEOTIDE SEQUENCE</scope>
    <source>
        <strain evidence="1">QP</strain>
    </source>
</reference>
<organism evidence="1 2">
    <name type="scientific">Lactarius akahatsu</name>
    <dbReference type="NCBI Taxonomy" id="416441"/>
    <lineage>
        <taxon>Eukaryota</taxon>
        <taxon>Fungi</taxon>
        <taxon>Dikarya</taxon>
        <taxon>Basidiomycota</taxon>
        <taxon>Agaricomycotina</taxon>
        <taxon>Agaricomycetes</taxon>
        <taxon>Russulales</taxon>
        <taxon>Russulaceae</taxon>
        <taxon>Lactarius</taxon>
    </lineage>
</organism>
<comment type="caution">
    <text evidence="1">The sequence shown here is derived from an EMBL/GenBank/DDBJ whole genome shotgun (WGS) entry which is preliminary data.</text>
</comment>
<dbReference type="Proteomes" id="UP001201163">
    <property type="component" value="Unassembled WGS sequence"/>
</dbReference>
<evidence type="ECO:0000313" key="1">
    <source>
        <dbReference type="EMBL" id="KAH8983458.1"/>
    </source>
</evidence>
<dbReference type="EMBL" id="JAKELL010000088">
    <property type="protein sequence ID" value="KAH8983458.1"/>
    <property type="molecule type" value="Genomic_DNA"/>
</dbReference>
<dbReference type="SUPFAM" id="SSF52047">
    <property type="entry name" value="RNI-like"/>
    <property type="match status" value="1"/>
</dbReference>
<proteinExistence type="predicted"/>
<protein>
    <submittedName>
        <fullName evidence="1">Uncharacterized protein</fullName>
    </submittedName>
</protein>
<name>A0AAD4Q9Q3_9AGAM</name>
<sequence length="897" mass="101870">MADYTTFPKRAHDDSSVFIDYARIIGRAYDSQAVGLIDMCRSFSQVTPQHAHQDGDLRRVLRVCDLALRSAADSGTEVTDEANQRFKEATQVLSRYSERWHQSRQHNPSSVDERMRLAKSQDESLRNQRLLIFNYYWERPGTTSIDFVLLRSPLSPERGPETVTVRQAFMAVPRLSEILWNFIRLEGHARITLEQNPHFYSSLPTDEGAYMPWFNFSPIKDFRKQWRHLRTIYVLLDRPGRVFLETKQINRSFGNVWMINDFLIFKDHRGSLEGEQLIRLSALPGNLWYQEQQTDPGPHTRSDHRCIRAIMTTTTPFATPASGKPFEDWTVLSHPASHSIHIHVYDAKRFRLPGFTEDTMDLPPPPPTSERPGYHVLYTTVESINDDILLGVFIYCRLIDEKGWNLRLGWRKLSHVCRRWRNLLYGSAFHLDMHILCTNSSPLVDTLSHLPSLPLVIDYHGETTTGTMGAKDELGMSQALQLRDRVRRVVLSIPSVSLHRLLVLMDGSYPILEHLCLSSTSQEADAGLILPMTFIAPNLRYLNLLGISLPTKLALLSSTVTLVTLTLTNIQLSAYFLPKHLVTRLRFLPQLEELTICFSVPVPRPSAESELWDAPETPVTLPVLKRLTFRGVSAYLESLVAQIRAPLLEHLGITTFNQVAFILPHLSHFINTIDGLELSIASVIFERDAVSVVADQRDRHQWANGPPSFSFRILCREFDWQVDCAAQICNTLMPALSGVEGLTLEFDGQRNSTEWQGGAVDGTTWRELLEPFIGARELRICHALVWELSLALESVDAGLDPMLLPGLQELALQLEEEHANNAFSVFVDTRQTAGRPVRVSLPPIPHALPIWPEQHNPLEADLVPYPSTTKSWFRAAVVDRIRSRLGQKKATSSTSRS</sequence>
<keyword evidence="2" id="KW-1185">Reference proteome</keyword>